<dbReference type="Proteomes" id="UP000636479">
    <property type="component" value="Unassembled WGS sequence"/>
</dbReference>
<dbReference type="GeneID" id="59347266"/>
<proteinExistence type="predicted"/>
<gene>
    <name evidence="1" type="ORF">MIND_00807500</name>
</gene>
<evidence type="ECO:0000313" key="1">
    <source>
        <dbReference type="EMBL" id="KAF7298604.1"/>
    </source>
</evidence>
<protein>
    <submittedName>
        <fullName evidence="1">Uncharacterized protein</fullName>
    </submittedName>
</protein>
<comment type="caution">
    <text evidence="1">The sequence shown here is derived from an EMBL/GenBank/DDBJ whole genome shotgun (WGS) entry which is preliminary data.</text>
</comment>
<sequence>MSARGVIRRRTACARPFSSLLFSLSPSSSSLFLSAMHFTALTAFSALLLSLSSVAAPLDHVRRLEQDGTVQVCSDTDGGGECVPIEFHVTDSSQVPIGDTACTDASAARSIVMQEDDTCVLFRFPDCETLVDGEFRAARETFSNSEAAADIPEDVQSISCGRTPGLVNGLFPQ</sequence>
<dbReference type="AlphaFoldDB" id="A0A8H6VYB2"/>
<accession>A0A8H6VYB2</accession>
<keyword evidence="2" id="KW-1185">Reference proteome</keyword>
<organism evidence="1 2">
    <name type="scientific">Mycena indigotica</name>
    <dbReference type="NCBI Taxonomy" id="2126181"/>
    <lineage>
        <taxon>Eukaryota</taxon>
        <taxon>Fungi</taxon>
        <taxon>Dikarya</taxon>
        <taxon>Basidiomycota</taxon>
        <taxon>Agaricomycotina</taxon>
        <taxon>Agaricomycetes</taxon>
        <taxon>Agaricomycetidae</taxon>
        <taxon>Agaricales</taxon>
        <taxon>Marasmiineae</taxon>
        <taxon>Mycenaceae</taxon>
        <taxon>Mycena</taxon>
    </lineage>
</organism>
<reference evidence="1" key="1">
    <citation type="submission" date="2020-05" db="EMBL/GenBank/DDBJ databases">
        <title>Mycena genomes resolve the evolution of fungal bioluminescence.</title>
        <authorList>
            <person name="Tsai I.J."/>
        </authorList>
    </citation>
    <scope>NUCLEOTIDE SEQUENCE</scope>
    <source>
        <strain evidence="1">171206Taipei</strain>
    </source>
</reference>
<dbReference type="EMBL" id="JACAZF010000007">
    <property type="protein sequence ID" value="KAF7298604.1"/>
    <property type="molecule type" value="Genomic_DNA"/>
</dbReference>
<dbReference type="RefSeq" id="XP_037217992.1">
    <property type="nucleotide sequence ID" value="XM_037364750.1"/>
</dbReference>
<dbReference type="OrthoDB" id="3011270at2759"/>
<evidence type="ECO:0000313" key="2">
    <source>
        <dbReference type="Proteomes" id="UP000636479"/>
    </source>
</evidence>
<name>A0A8H6VYB2_9AGAR</name>